<gene>
    <name evidence="3" type="ORF">ABCQ75_10710</name>
</gene>
<sequence>MDVLSTMGTDDLRTAVWIVAVAATVAVAALQLLAPTARRSGKDWRPAGLAALQSLRAGAGAYAAASLAAAFYILGHASDVRWSAGRDAPFDVPELAPSLPLFDGIVNALNGFASTVESGVNDALAIKNAFIVSGDFMVMALWGTVAMVCIAIAAFLLGRHVEAQRVRQLDELAVRQRHLEAEVGRLRDRLELLSLNSPAANQPPTS</sequence>
<dbReference type="RefSeq" id="WP_345885360.1">
    <property type="nucleotide sequence ID" value="NZ_JBDFRB010000008.1"/>
</dbReference>
<feature type="transmembrane region" description="Helical" evidence="2">
    <location>
        <begin position="136"/>
        <end position="157"/>
    </location>
</feature>
<feature type="transmembrane region" description="Helical" evidence="2">
    <location>
        <begin position="15"/>
        <end position="34"/>
    </location>
</feature>
<comment type="caution">
    <text evidence="3">The sequence shown here is derived from an EMBL/GenBank/DDBJ whole genome shotgun (WGS) entry which is preliminary data.</text>
</comment>
<keyword evidence="2" id="KW-1133">Transmembrane helix</keyword>
<reference evidence="3 4" key="1">
    <citation type="submission" date="2024-05" db="EMBL/GenBank/DDBJ databases">
        <title>Sinomonas sp. nov., isolated from a waste landfill.</title>
        <authorList>
            <person name="Zhao Y."/>
        </authorList>
    </citation>
    <scope>NUCLEOTIDE SEQUENCE [LARGE SCALE GENOMIC DNA]</scope>
    <source>
        <strain evidence="3 4">CCTCC AB2014300</strain>
    </source>
</reference>
<dbReference type="Proteomes" id="UP001422074">
    <property type="component" value="Unassembled WGS sequence"/>
</dbReference>
<keyword evidence="2" id="KW-0812">Transmembrane</keyword>
<keyword evidence="4" id="KW-1185">Reference proteome</keyword>
<evidence type="ECO:0000256" key="2">
    <source>
        <dbReference type="SAM" id="Phobius"/>
    </source>
</evidence>
<evidence type="ECO:0000313" key="3">
    <source>
        <dbReference type="EMBL" id="MEN2745005.1"/>
    </source>
</evidence>
<dbReference type="EMBL" id="JBDFRB010000008">
    <property type="protein sequence ID" value="MEN2745005.1"/>
    <property type="molecule type" value="Genomic_DNA"/>
</dbReference>
<feature type="transmembrane region" description="Helical" evidence="2">
    <location>
        <begin position="55"/>
        <end position="74"/>
    </location>
</feature>
<evidence type="ECO:0000313" key="4">
    <source>
        <dbReference type="Proteomes" id="UP001422074"/>
    </source>
</evidence>
<evidence type="ECO:0008006" key="5">
    <source>
        <dbReference type="Google" id="ProtNLM"/>
    </source>
</evidence>
<evidence type="ECO:0000256" key="1">
    <source>
        <dbReference type="SAM" id="Coils"/>
    </source>
</evidence>
<accession>A0ABU9X0Q7</accession>
<keyword evidence="1" id="KW-0175">Coiled coil</keyword>
<organism evidence="3 4">
    <name type="scientific">Sinomonas halotolerans</name>
    <dbReference type="NCBI Taxonomy" id="1644133"/>
    <lineage>
        <taxon>Bacteria</taxon>
        <taxon>Bacillati</taxon>
        <taxon>Actinomycetota</taxon>
        <taxon>Actinomycetes</taxon>
        <taxon>Micrococcales</taxon>
        <taxon>Micrococcaceae</taxon>
        <taxon>Sinomonas</taxon>
    </lineage>
</organism>
<proteinExistence type="predicted"/>
<feature type="coiled-coil region" evidence="1">
    <location>
        <begin position="169"/>
        <end position="196"/>
    </location>
</feature>
<name>A0ABU9X0Q7_9MICC</name>
<keyword evidence="2" id="KW-0472">Membrane</keyword>
<protein>
    <recommendedName>
        <fullName evidence="5">Transmembrane protein</fullName>
    </recommendedName>
</protein>